<accession>A0ABV2EFR8</accession>
<evidence type="ECO:0000256" key="1">
    <source>
        <dbReference type="SAM" id="SignalP"/>
    </source>
</evidence>
<dbReference type="Pfam" id="PF12974">
    <property type="entry name" value="Phosphonate-bd"/>
    <property type="match status" value="1"/>
</dbReference>
<sequence length="297" mass="31072">MKRLVLCGAAGLTIAAAAAFAAPTGAPAPEPSPLRIAVVEPAAAPCAPLATDAPAGQKAYFELLSQRMGRKVMACPVTSTAEAAQALAAGQLDIAPLDGASYAPVKAAVRAAMTVRGARELPRTPIVLAVLRDRDGTPSALKGGVIAYGGPSPSMHDQPKRILAEQGYGPDILTREIVPDVEEKAIAALRAGKADALALHVTAWRRQCRGTKPGEQRCGDLKVLFRARPIVPRALAVRRSMSDADRYRLIGILIAMHMENKAAFSWGAAQLGADAVEFTPTEADALIATHEKPVKLS</sequence>
<evidence type="ECO:0000313" key="3">
    <source>
        <dbReference type="Proteomes" id="UP001549110"/>
    </source>
</evidence>
<evidence type="ECO:0000313" key="2">
    <source>
        <dbReference type="EMBL" id="MET3525873.1"/>
    </source>
</evidence>
<dbReference type="EMBL" id="JBEPLU010000001">
    <property type="protein sequence ID" value="MET3525873.1"/>
    <property type="molecule type" value="Genomic_DNA"/>
</dbReference>
<dbReference type="Proteomes" id="UP001549110">
    <property type="component" value="Unassembled WGS sequence"/>
</dbReference>
<feature type="signal peptide" evidence="1">
    <location>
        <begin position="1"/>
        <end position="21"/>
    </location>
</feature>
<dbReference type="SUPFAM" id="SSF53850">
    <property type="entry name" value="Periplasmic binding protein-like II"/>
    <property type="match status" value="1"/>
</dbReference>
<comment type="caution">
    <text evidence="2">The sequence shown here is derived from an EMBL/GenBank/DDBJ whole genome shotgun (WGS) entry which is preliminary data.</text>
</comment>
<protein>
    <submittedName>
        <fullName evidence="2">ABC-type phosphate/phosphonate transport system substrate-binding protein</fullName>
    </submittedName>
</protein>
<keyword evidence="3" id="KW-1185">Reference proteome</keyword>
<proteinExistence type="predicted"/>
<name>A0ABV2EFR8_9CAUL</name>
<feature type="chain" id="PRO_5047536849" evidence="1">
    <location>
        <begin position="22"/>
        <end position="297"/>
    </location>
</feature>
<dbReference type="Gene3D" id="3.40.190.10">
    <property type="entry name" value="Periplasmic binding protein-like II"/>
    <property type="match status" value="2"/>
</dbReference>
<keyword evidence="1" id="KW-0732">Signal</keyword>
<reference evidence="2 3" key="1">
    <citation type="submission" date="2024-06" db="EMBL/GenBank/DDBJ databases">
        <title>Genomic Encyclopedia of Type Strains, Phase IV (KMG-IV): sequencing the most valuable type-strain genomes for metagenomic binning, comparative biology and taxonomic classification.</title>
        <authorList>
            <person name="Goeker M."/>
        </authorList>
    </citation>
    <scope>NUCLEOTIDE SEQUENCE [LARGE SCALE GENOMIC DNA]</scope>
    <source>
        <strain evidence="2 3">DSM 17809</strain>
    </source>
</reference>
<organism evidence="2 3">
    <name type="scientific">Phenylobacterium koreense</name>
    <dbReference type="NCBI Taxonomy" id="266125"/>
    <lineage>
        <taxon>Bacteria</taxon>
        <taxon>Pseudomonadati</taxon>
        <taxon>Pseudomonadota</taxon>
        <taxon>Alphaproteobacteria</taxon>
        <taxon>Caulobacterales</taxon>
        <taxon>Caulobacteraceae</taxon>
        <taxon>Phenylobacterium</taxon>
    </lineage>
</organism>
<gene>
    <name evidence="2" type="ORF">ABID41_000968</name>
</gene>
<dbReference type="RefSeq" id="WP_354297244.1">
    <property type="nucleotide sequence ID" value="NZ_JBEPLU010000001.1"/>
</dbReference>